<proteinExistence type="predicted"/>
<dbReference type="VEuPathDB" id="FungiDB:EYZ11_012165"/>
<protein>
    <recommendedName>
        <fullName evidence="1">C2H2-type domain-containing protein</fullName>
    </recommendedName>
</protein>
<evidence type="ECO:0000313" key="3">
    <source>
        <dbReference type="Proteomes" id="UP000324241"/>
    </source>
</evidence>
<comment type="caution">
    <text evidence="2">The sequence shown here is derived from an EMBL/GenBank/DDBJ whole genome shotgun (WGS) entry which is preliminary data.</text>
</comment>
<dbReference type="RefSeq" id="XP_033421957.1">
    <property type="nucleotide sequence ID" value="XM_033576102.1"/>
</dbReference>
<dbReference type="PANTHER" id="PTHR37535">
    <property type="entry name" value="FLUG DOMAIN PROTEIN"/>
    <property type="match status" value="1"/>
</dbReference>
<dbReference type="EMBL" id="QUQM01000008">
    <property type="protein sequence ID" value="KAA8642595.1"/>
    <property type="molecule type" value="Genomic_DNA"/>
</dbReference>
<dbReference type="GeneID" id="54334241"/>
<name>A0A5M9M6D3_9EURO</name>
<dbReference type="InterPro" id="IPR013087">
    <property type="entry name" value="Znf_C2H2_type"/>
</dbReference>
<evidence type="ECO:0000259" key="1">
    <source>
        <dbReference type="PROSITE" id="PS00028"/>
    </source>
</evidence>
<evidence type="ECO:0000313" key="2">
    <source>
        <dbReference type="EMBL" id="KAA8642595.1"/>
    </source>
</evidence>
<sequence>MPGSTVEKEYQRRIAAINAVIAFCNVEEGSGRPNIAQKRKCSAMADLPSAPPAKRQERTSTDECKTALCQAVASVCISTPNERPKICFLCLGNPRLPEHERLKTYSTPGSLSLHFVDWHVKPYPKEMRVKCGVCNKELEHKAHLMNHAETAHGIVSRLPLSALGPI</sequence>
<dbReference type="Proteomes" id="UP000324241">
    <property type="component" value="Unassembled WGS sequence"/>
</dbReference>
<organism evidence="2 3">
    <name type="scientific">Aspergillus tanneri</name>
    <dbReference type="NCBI Taxonomy" id="1220188"/>
    <lineage>
        <taxon>Eukaryota</taxon>
        <taxon>Fungi</taxon>
        <taxon>Dikarya</taxon>
        <taxon>Ascomycota</taxon>
        <taxon>Pezizomycotina</taxon>
        <taxon>Eurotiomycetes</taxon>
        <taxon>Eurotiomycetidae</taxon>
        <taxon>Eurotiales</taxon>
        <taxon>Aspergillaceae</taxon>
        <taxon>Aspergillus</taxon>
        <taxon>Aspergillus subgen. Circumdati</taxon>
    </lineage>
</organism>
<feature type="domain" description="C2H2-type" evidence="1">
    <location>
        <begin position="131"/>
        <end position="152"/>
    </location>
</feature>
<dbReference type="AlphaFoldDB" id="A0A5M9M6D3"/>
<accession>A0A5M9M6D3</accession>
<dbReference type="PANTHER" id="PTHR37535:SF2">
    <property type="entry name" value="FINGER DOMAIN PROTEIN, PUTATIVE (AFU_ORTHOLOGUE AFUA_6G09300)-RELATED"/>
    <property type="match status" value="1"/>
</dbReference>
<dbReference type="OrthoDB" id="3544487at2759"/>
<dbReference type="PROSITE" id="PS00028">
    <property type="entry name" value="ZINC_FINGER_C2H2_1"/>
    <property type="match status" value="1"/>
</dbReference>
<reference evidence="2 3" key="1">
    <citation type="submission" date="2019-08" db="EMBL/GenBank/DDBJ databases">
        <title>The genome sequence of a newly discovered highly antifungal drug resistant Aspergillus species, Aspergillus tanneri NIH 1004.</title>
        <authorList>
            <person name="Mounaud S."/>
            <person name="Singh I."/>
            <person name="Joardar V."/>
            <person name="Pakala S."/>
            <person name="Pakala S."/>
            <person name="Venepally P."/>
            <person name="Chung J.K."/>
            <person name="Losada L."/>
            <person name="Nierman W.C."/>
        </authorList>
    </citation>
    <scope>NUCLEOTIDE SEQUENCE [LARGE SCALE GENOMIC DNA]</scope>
    <source>
        <strain evidence="2 3">NIH1004</strain>
    </source>
</reference>
<gene>
    <name evidence="2" type="ORF">ATNIH1004_011540</name>
</gene>